<feature type="transmembrane region" description="Helical" evidence="1">
    <location>
        <begin position="565"/>
        <end position="584"/>
    </location>
</feature>
<feature type="transmembrane region" description="Helical" evidence="1">
    <location>
        <begin position="605"/>
        <end position="624"/>
    </location>
</feature>
<feature type="transmembrane region" description="Helical" evidence="1">
    <location>
        <begin position="7"/>
        <end position="25"/>
    </location>
</feature>
<evidence type="ECO:0000313" key="2">
    <source>
        <dbReference type="EMBL" id="RQX03860.1"/>
    </source>
</evidence>
<feature type="transmembrane region" description="Helical" evidence="1">
    <location>
        <begin position="246"/>
        <end position="275"/>
    </location>
</feature>
<evidence type="ECO:0008006" key="4">
    <source>
        <dbReference type="Google" id="ProtNLM"/>
    </source>
</evidence>
<gene>
    <name evidence="2" type="ORF">DLJ59_11105</name>
</gene>
<evidence type="ECO:0000313" key="3">
    <source>
        <dbReference type="Proteomes" id="UP000282312"/>
    </source>
</evidence>
<dbReference type="OrthoDB" id="5125523at2"/>
<dbReference type="AlphaFoldDB" id="A0A3N9WSY9"/>
<accession>A0A3N9WSY9</accession>
<keyword evidence="3" id="KW-1185">Reference proteome</keyword>
<dbReference type="EMBL" id="QGSZ01000182">
    <property type="protein sequence ID" value="RQX03860.1"/>
    <property type="molecule type" value="Genomic_DNA"/>
</dbReference>
<dbReference type="Proteomes" id="UP000282312">
    <property type="component" value="Unassembled WGS sequence"/>
</dbReference>
<reference evidence="2 3" key="1">
    <citation type="submission" date="2018-05" db="EMBL/GenBank/DDBJ databases">
        <title>Micromonospora from Atacama Desert.</title>
        <authorList>
            <person name="Carro L."/>
            <person name="Goodfellow M."/>
            <person name="Klenk H.-P."/>
        </authorList>
    </citation>
    <scope>NUCLEOTIDE SEQUENCE [LARGE SCALE GENOMIC DNA]</scope>
    <source>
        <strain evidence="2 3">LB39</strain>
    </source>
</reference>
<feature type="transmembrane region" description="Helical" evidence="1">
    <location>
        <begin position="654"/>
        <end position="673"/>
    </location>
</feature>
<keyword evidence="1" id="KW-0472">Membrane</keyword>
<organism evidence="2 3">
    <name type="scientific">Micromonospora inaquosa</name>
    <dbReference type="NCBI Taxonomy" id="2203716"/>
    <lineage>
        <taxon>Bacteria</taxon>
        <taxon>Bacillati</taxon>
        <taxon>Actinomycetota</taxon>
        <taxon>Actinomycetes</taxon>
        <taxon>Micromonosporales</taxon>
        <taxon>Micromonosporaceae</taxon>
        <taxon>Micromonospora</taxon>
    </lineage>
</organism>
<comment type="caution">
    <text evidence="2">The sequence shown here is derived from an EMBL/GenBank/DDBJ whole genome shotgun (WGS) entry which is preliminary data.</text>
</comment>
<keyword evidence="1" id="KW-1133">Transmembrane helix</keyword>
<dbReference type="RefSeq" id="WP_124772416.1">
    <property type="nucleotide sequence ID" value="NZ_QGSZ01000182.1"/>
</dbReference>
<protein>
    <recommendedName>
        <fullName evidence="4">ABC transporter permease</fullName>
    </recommendedName>
</protein>
<keyword evidence="1" id="KW-0812">Transmembrane</keyword>
<name>A0A3N9WSY9_9ACTN</name>
<feature type="transmembrane region" description="Helical" evidence="1">
    <location>
        <begin position="298"/>
        <end position="322"/>
    </location>
</feature>
<evidence type="ECO:0000256" key="1">
    <source>
        <dbReference type="SAM" id="Phobius"/>
    </source>
</evidence>
<sequence length="688" mass="74944">MLHKGLKFAYVLAMIASAVMAFIVFRNFDEDTMAGRSFAISVDESPRAAESARVAAMIEAFAADRQINVGRQYFDPRDQSRGRIYLAVGSQNAESTRWLIHGYPAFSREAKVDLKPYREIMSAGPNGQYYVYGSERDAADLLAEFNSLGYEGRVEPLFSRNTLEYFGHGPVILCFILVSLIVILTVATAVVLNAKSYGVQRLQGQPFYTILGRDLRQLAAFGAIAALVVTAGTMVCLYAYNGLNQISTYALIAASFMAFYLLPALGTHVVTLAFAHRALIQDAIKGELTAGWAITGGYILRIASVALILSVAAATIGTGLALSEHRARSDVWAKMGDAYFLRLSGAPLNREQEIAIEHGIGRWIREADSRNEVSLAWHFPAEQSKISGPARRDTIVVNNKYLLKHEILDSTGSRVMPDSGDTIRILVPQRLATESPDIAIAVSNWAASMRTSKTAGETPSVKVDLLRDEQSLLPYARSSGEHDTLITDPILVVVTGASSGVIADSEYMSAASRGEVLVEDPDKAVRDLTDEGIGPYVLGFSPFAEDAADKYRDVKREFGLQVSNLVAAIAVLLGTAMAVSIAYCRRQAQTLFVKYIAGWSFLRTHTWILVGESALALVLVLWTWHRTLVVKEMYEQPGAPPPPPDVQILGSWETVLSIAVASLSLALIVVSLLRANAKFVKAHMATLS</sequence>
<proteinExistence type="predicted"/>
<feature type="transmembrane region" description="Helical" evidence="1">
    <location>
        <begin position="218"/>
        <end position="240"/>
    </location>
</feature>
<feature type="transmembrane region" description="Helical" evidence="1">
    <location>
        <begin position="165"/>
        <end position="192"/>
    </location>
</feature>